<evidence type="ECO:0000313" key="5">
    <source>
        <dbReference type="Proteomes" id="UP001501444"/>
    </source>
</evidence>
<evidence type="ECO:0000313" key="4">
    <source>
        <dbReference type="EMBL" id="GAA2333000.1"/>
    </source>
</evidence>
<dbReference type="Pfam" id="PF00106">
    <property type="entry name" value="adh_short"/>
    <property type="match status" value="1"/>
</dbReference>
<keyword evidence="2" id="KW-0560">Oxidoreductase</keyword>
<dbReference type="InterPro" id="IPR036291">
    <property type="entry name" value="NAD(P)-bd_dom_sf"/>
</dbReference>
<evidence type="ECO:0008006" key="6">
    <source>
        <dbReference type="Google" id="ProtNLM"/>
    </source>
</evidence>
<organism evidence="4 5">
    <name type="scientific">Dactylosporangium salmoneum</name>
    <dbReference type="NCBI Taxonomy" id="53361"/>
    <lineage>
        <taxon>Bacteria</taxon>
        <taxon>Bacillati</taxon>
        <taxon>Actinomycetota</taxon>
        <taxon>Actinomycetes</taxon>
        <taxon>Micromonosporales</taxon>
        <taxon>Micromonosporaceae</taxon>
        <taxon>Dactylosporangium</taxon>
    </lineage>
</organism>
<evidence type="ECO:0000256" key="2">
    <source>
        <dbReference type="ARBA" id="ARBA00023002"/>
    </source>
</evidence>
<evidence type="ECO:0000256" key="3">
    <source>
        <dbReference type="SAM" id="MobiDB-lite"/>
    </source>
</evidence>
<feature type="compositionally biased region" description="Basic and acidic residues" evidence="3">
    <location>
        <begin position="64"/>
        <end position="75"/>
    </location>
</feature>
<comment type="similarity">
    <text evidence="1">Belongs to the short-chain dehydrogenases/reductases (SDR) family.</text>
</comment>
<gene>
    <name evidence="4" type="ORF">GCM10010170_012150</name>
</gene>
<dbReference type="Proteomes" id="UP001501444">
    <property type="component" value="Unassembled WGS sequence"/>
</dbReference>
<evidence type="ECO:0000256" key="1">
    <source>
        <dbReference type="ARBA" id="ARBA00006484"/>
    </source>
</evidence>
<dbReference type="EMBL" id="BAAARV010000008">
    <property type="protein sequence ID" value="GAA2333000.1"/>
    <property type="molecule type" value="Genomic_DNA"/>
</dbReference>
<comment type="caution">
    <text evidence="4">The sequence shown here is derived from an EMBL/GenBank/DDBJ whole genome shotgun (WGS) entry which is preliminary data.</text>
</comment>
<protein>
    <recommendedName>
        <fullName evidence="6">SDR family NAD(P)-dependent oxidoreductase</fullName>
    </recommendedName>
</protein>
<name>A0ABN3FLX2_9ACTN</name>
<dbReference type="RefSeq" id="WP_344611229.1">
    <property type="nucleotide sequence ID" value="NZ_BAAARV010000008.1"/>
</dbReference>
<dbReference type="InterPro" id="IPR002347">
    <property type="entry name" value="SDR_fam"/>
</dbReference>
<sequence length="109" mass="11398">MQEEFADKVALVTGAGSGMGRATAILLAKRGAAVTLVGRRENKLAQAAAEITAAGGKALAHPGDVSRSEDNERCGPHRRALRSAALRGEQRTGRLGCGRVNRRHQTTGP</sequence>
<dbReference type="SUPFAM" id="SSF51735">
    <property type="entry name" value="NAD(P)-binding Rossmann-fold domains"/>
    <property type="match status" value="1"/>
</dbReference>
<proteinExistence type="inferred from homology"/>
<dbReference type="PANTHER" id="PTHR43669">
    <property type="entry name" value="5-KETO-D-GLUCONATE 5-REDUCTASE"/>
    <property type="match status" value="1"/>
</dbReference>
<keyword evidence="5" id="KW-1185">Reference proteome</keyword>
<feature type="compositionally biased region" description="Basic residues" evidence="3">
    <location>
        <begin position="100"/>
        <end position="109"/>
    </location>
</feature>
<dbReference type="PANTHER" id="PTHR43669:SF3">
    <property type="entry name" value="ALCOHOL DEHYDROGENASE, PUTATIVE (AFU_ORTHOLOGUE AFUA_3G03445)-RELATED"/>
    <property type="match status" value="1"/>
</dbReference>
<reference evidence="4 5" key="1">
    <citation type="journal article" date="2019" name="Int. J. Syst. Evol. Microbiol.">
        <title>The Global Catalogue of Microorganisms (GCM) 10K type strain sequencing project: providing services to taxonomists for standard genome sequencing and annotation.</title>
        <authorList>
            <consortium name="The Broad Institute Genomics Platform"/>
            <consortium name="The Broad Institute Genome Sequencing Center for Infectious Disease"/>
            <person name="Wu L."/>
            <person name="Ma J."/>
        </authorList>
    </citation>
    <scope>NUCLEOTIDE SEQUENCE [LARGE SCALE GENOMIC DNA]</scope>
    <source>
        <strain evidence="4 5">JCM 3272</strain>
    </source>
</reference>
<accession>A0ABN3FLX2</accession>
<dbReference type="Gene3D" id="3.40.50.720">
    <property type="entry name" value="NAD(P)-binding Rossmann-like Domain"/>
    <property type="match status" value="1"/>
</dbReference>
<feature type="region of interest" description="Disordered" evidence="3">
    <location>
        <begin position="56"/>
        <end position="109"/>
    </location>
</feature>